<dbReference type="OrthoDB" id="4464568at2"/>
<dbReference type="STRING" id="710685.MycrhN_1059"/>
<dbReference type="PATRIC" id="fig|710685.3.peg.1068"/>
<accession>G8RU32</accession>
<evidence type="ECO:0000313" key="3">
    <source>
        <dbReference type="Proteomes" id="UP000005442"/>
    </source>
</evidence>
<dbReference type="EMBL" id="CP003169">
    <property type="protein sequence ID" value="AEV71685.1"/>
    <property type="molecule type" value="Genomic_DNA"/>
</dbReference>
<keyword evidence="1" id="KW-1133">Transmembrane helix</keyword>
<evidence type="ECO:0000256" key="1">
    <source>
        <dbReference type="SAM" id="Phobius"/>
    </source>
</evidence>
<organism evidence="2 3">
    <name type="scientific">Mycolicibacterium rhodesiae (strain NBB3)</name>
    <name type="common">Mycobacterium rhodesiae</name>
    <dbReference type="NCBI Taxonomy" id="710685"/>
    <lineage>
        <taxon>Bacteria</taxon>
        <taxon>Bacillati</taxon>
        <taxon>Actinomycetota</taxon>
        <taxon>Actinomycetes</taxon>
        <taxon>Mycobacteriales</taxon>
        <taxon>Mycobacteriaceae</taxon>
        <taxon>Mycolicibacterium</taxon>
    </lineage>
</organism>
<dbReference type="eggNOG" id="ENOG5032Y3E">
    <property type="taxonomic scope" value="Bacteria"/>
</dbReference>
<sequence>MSVFRRVYGSHPLHLLTLVAGFALFGYVIATITPAALWNPNTWWQSIAVWFAAAIIAHDLVLFPIYAVADRLLLTTGAGHGVVSRVPVVNHIRVPMLGSALTFLVFLPGIIKQGAPTFRAATGLTQDVFLGRWLLLTAAMFAVSAVVYAIRLATVDRGPSARRA</sequence>
<feature type="transmembrane region" description="Helical" evidence="1">
    <location>
        <begin position="131"/>
        <end position="153"/>
    </location>
</feature>
<keyword evidence="1" id="KW-0812">Transmembrane</keyword>
<feature type="transmembrane region" description="Helical" evidence="1">
    <location>
        <begin position="90"/>
        <end position="111"/>
    </location>
</feature>
<reference evidence="2 3" key="1">
    <citation type="submission" date="2011-12" db="EMBL/GenBank/DDBJ databases">
        <title>Complete sequence of Mycobacterium rhodesiae NBB3.</title>
        <authorList>
            <consortium name="US DOE Joint Genome Institute"/>
            <person name="Lucas S."/>
            <person name="Han J."/>
            <person name="Lapidus A."/>
            <person name="Cheng J.-F."/>
            <person name="Goodwin L."/>
            <person name="Pitluck S."/>
            <person name="Peters L."/>
            <person name="Mikhailova N."/>
            <person name="Gu W."/>
            <person name="Detter J.C."/>
            <person name="Han C."/>
            <person name="Tapia R."/>
            <person name="Land M."/>
            <person name="Hauser L."/>
            <person name="Kyrpides N."/>
            <person name="Ivanova N."/>
            <person name="Pagani I."/>
            <person name="Mattes T."/>
            <person name="Holmes A."/>
            <person name="Rutledge P."/>
            <person name="Paulsen I."/>
            <person name="Coleman N."/>
            <person name="Woyke T."/>
        </authorList>
    </citation>
    <scope>NUCLEOTIDE SEQUENCE [LARGE SCALE GENOMIC DNA]</scope>
    <source>
        <strain evidence="2 3">NBB3</strain>
    </source>
</reference>
<feature type="transmembrane region" description="Helical" evidence="1">
    <location>
        <begin position="12"/>
        <end position="37"/>
    </location>
</feature>
<evidence type="ECO:0000313" key="2">
    <source>
        <dbReference type="EMBL" id="AEV71685.1"/>
    </source>
</evidence>
<protein>
    <submittedName>
        <fullName evidence="2">Uncharacterized protein</fullName>
    </submittedName>
</protein>
<dbReference type="Proteomes" id="UP000005442">
    <property type="component" value="Chromosome"/>
</dbReference>
<gene>
    <name evidence="2" type="ordered locus">MycrhN_1059</name>
</gene>
<dbReference type="HOGENOM" id="CLU_121462_0_0_11"/>
<proteinExistence type="predicted"/>
<dbReference type="AlphaFoldDB" id="G8RU32"/>
<keyword evidence="1" id="KW-0472">Membrane</keyword>
<dbReference type="KEGG" id="mrh:MycrhN_1059"/>
<name>G8RU32_MYCRN</name>
<keyword evidence="3" id="KW-1185">Reference proteome</keyword>
<feature type="transmembrane region" description="Helical" evidence="1">
    <location>
        <begin position="43"/>
        <end position="69"/>
    </location>
</feature>
<dbReference type="RefSeq" id="WP_014209500.1">
    <property type="nucleotide sequence ID" value="NC_016604.1"/>
</dbReference>